<proteinExistence type="predicted"/>
<dbReference type="Proteomes" id="UP001499895">
    <property type="component" value="Unassembled WGS sequence"/>
</dbReference>
<comment type="caution">
    <text evidence="2">The sequence shown here is derived from an EMBL/GenBank/DDBJ whole genome shotgun (WGS) entry which is preliminary data.</text>
</comment>
<organism evidence="2 3">
    <name type="scientific">Streptomyces stramineus</name>
    <dbReference type="NCBI Taxonomy" id="173861"/>
    <lineage>
        <taxon>Bacteria</taxon>
        <taxon>Bacillati</taxon>
        <taxon>Actinomycetota</taxon>
        <taxon>Actinomycetes</taxon>
        <taxon>Kitasatosporales</taxon>
        <taxon>Streptomycetaceae</taxon>
        <taxon>Streptomyces</taxon>
    </lineage>
</organism>
<reference evidence="3" key="1">
    <citation type="journal article" date="2019" name="Int. J. Syst. Evol. Microbiol.">
        <title>The Global Catalogue of Microorganisms (GCM) 10K type strain sequencing project: providing services to taxonomists for standard genome sequencing and annotation.</title>
        <authorList>
            <consortium name="The Broad Institute Genomics Platform"/>
            <consortium name="The Broad Institute Genome Sequencing Center for Infectious Disease"/>
            <person name="Wu L."/>
            <person name="Ma J."/>
        </authorList>
    </citation>
    <scope>NUCLEOTIDE SEQUENCE [LARGE SCALE GENOMIC DNA]</scope>
    <source>
        <strain evidence="3">JCM 10649</strain>
    </source>
</reference>
<sequence length="106" mass="10823">MPSAAAANGLQRPSGASPRCRENSTNGVGVAITVTPPASASEHSPDRSDCTAMCSATSDDEQAVSTVTAGPSKPKVYDTRPETTLIELPMSAWPATSSRAASSTTR</sequence>
<gene>
    <name evidence="2" type="ORF">GCM10009544_04180</name>
</gene>
<name>A0ABP3JA63_9ACTN</name>
<accession>A0ABP3JA63</accession>
<evidence type="ECO:0000256" key="1">
    <source>
        <dbReference type="SAM" id="MobiDB-lite"/>
    </source>
</evidence>
<protein>
    <submittedName>
        <fullName evidence="2">Uncharacterized protein</fullName>
    </submittedName>
</protein>
<dbReference type="EMBL" id="BAAAHB010000002">
    <property type="protein sequence ID" value="GAA0444578.1"/>
    <property type="molecule type" value="Genomic_DNA"/>
</dbReference>
<keyword evidence="3" id="KW-1185">Reference proteome</keyword>
<feature type="region of interest" description="Disordered" evidence="1">
    <location>
        <begin position="1"/>
        <end position="56"/>
    </location>
</feature>
<evidence type="ECO:0000313" key="3">
    <source>
        <dbReference type="Proteomes" id="UP001499895"/>
    </source>
</evidence>
<evidence type="ECO:0000313" key="2">
    <source>
        <dbReference type="EMBL" id="GAA0444578.1"/>
    </source>
</evidence>